<organism evidence="6 8">
    <name type="scientific">Halanaerobium saccharolyticum</name>
    <dbReference type="NCBI Taxonomy" id="43595"/>
    <lineage>
        <taxon>Bacteria</taxon>
        <taxon>Bacillati</taxon>
        <taxon>Bacillota</taxon>
        <taxon>Clostridia</taxon>
        <taxon>Halanaerobiales</taxon>
        <taxon>Halanaerobiaceae</taxon>
        <taxon>Halanaerobium</taxon>
    </lineage>
</organism>
<accession>A0A2T5RIJ3</accession>
<dbReference type="Pfam" id="PF00005">
    <property type="entry name" value="ABC_tran"/>
    <property type="match status" value="1"/>
</dbReference>
<dbReference type="GO" id="GO:0016020">
    <property type="term" value="C:membrane"/>
    <property type="evidence" value="ECO:0007669"/>
    <property type="project" value="InterPro"/>
</dbReference>
<dbReference type="InterPro" id="IPR003439">
    <property type="entry name" value="ABC_transporter-like_ATP-bd"/>
</dbReference>
<dbReference type="Gene3D" id="3.40.50.300">
    <property type="entry name" value="P-loop containing nucleotide triphosphate hydrolases"/>
    <property type="match status" value="1"/>
</dbReference>
<comment type="similarity">
    <text evidence="1">Belongs to the ABC transporter superfamily.</text>
</comment>
<evidence type="ECO:0000256" key="3">
    <source>
        <dbReference type="ARBA" id="ARBA00022741"/>
    </source>
</evidence>
<protein>
    <submittedName>
        <fullName evidence="6">Tungstate transport system ATP-binding protein</fullName>
    </submittedName>
</protein>
<dbReference type="Proteomes" id="UP000295176">
    <property type="component" value="Unassembled WGS sequence"/>
</dbReference>
<dbReference type="PROSITE" id="PS50893">
    <property type="entry name" value="ABC_TRANSPORTER_2"/>
    <property type="match status" value="1"/>
</dbReference>
<dbReference type="InterPro" id="IPR027417">
    <property type="entry name" value="P-loop_NTPase"/>
</dbReference>
<gene>
    <name evidence="7" type="ORF">C7957_11743</name>
    <name evidence="6" type="ORF">C8C76_11917</name>
</gene>
<dbReference type="EMBL" id="QAXS01000019">
    <property type="protein sequence ID" value="PTV98108.1"/>
    <property type="molecule type" value="Genomic_DNA"/>
</dbReference>
<reference evidence="6 8" key="1">
    <citation type="submission" date="2018-04" db="EMBL/GenBank/DDBJ databases">
        <title>Subsurface microbial communities from deep shales in Ohio and West Virginia, USA.</title>
        <authorList>
            <person name="Wrighton K."/>
        </authorList>
    </citation>
    <scope>NUCLEOTIDE SEQUENCE [LARGE SCALE GENOMIC DNA]</scope>
    <source>
        <strain evidence="7 9">MSL 7</strain>
        <strain evidence="6 8">WC1</strain>
    </source>
</reference>
<dbReference type="GO" id="GO:0005524">
    <property type="term" value="F:ATP binding"/>
    <property type="evidence" value="ECO:0007669"/>
    <property type="project" value="UniProtKB-KW"/>
</dbReference>
<evidence type="ECO:0000256" key="2">
    <source>
        <dbReference type="ARBA" id="ARBA00022448"/>
    </source>
</evidence>
<dbReference type="GO" id="GO:0022857">
    <property type="term" value="F:transmembrane transporter activity"/>
    <property type="evidence" value="ECO:0007669"/>
    <property type="project" value="UniProtKB-ARBA"/>
</dbReference>
<dbReference type="SMART" id="SM00382">
    <property type="entry name" value="AAA"/>
    <property type="match status" value="1"/>
</dbReference>
<dbReference type="OrthoDB" id="9780431at2"/>
<dbReference type="SUPFAM" id="SSF52540">
    <property type="entry name" value="P-loop containing nucleoside triphosphate hydrolases"/>
    <property type="match status" value="1"/>
</dbReference>
<dbReference type="Proteomes" id="UP000244089">
    <property type="component" value="Unassembled WGS sequence"/>
</dbReference>
<evidence type="ECO:0000313" key="6">
    <source>
        <dbReference type="EMBL" id="PTV98108.1"/>
    </source>
</evidence>
<keyword evidence="3" id="KW-0547">Nucleotide-binding</keyword>
<dbReference type="PANTHER" id="PTHR42711">
    <property type="entry name" value="ABC TRANSPORTER ATP-BINDING PROTEIN"/>
    <property type="match status" value="1"/>
</dbReference>
<name>A0A2T5RIJ3_9FIRM</name>
<evidence type="ECO:0000256" key="4">
    <source>
        <dbReference type="ARBA" id="ARBA00022840"/>
    </source>
</evidence>
<proteinExistence type="inferred from homology"/>
<dbReference type="EMBL" id="SNXX01000017">
    <property type="protein sequence ID" value="TDP91305.1"/>
    <property type="molecule type" value="Genomic_DNA"/>
</dbReference>
<feature type="domain" description="ABC transporter" evidence="5">
    <location>
        <begin position="7"/>
        <end position="238"/>
    </location>
</feature>
<evidence type="ECO:0000256" key="1">
    <source>
        <dbReference type="ARBA" id="ARBA00005417"/>
    </source>
</evidence>
<evidence type="ECO:0000313" key="9">
    <source>
        <dbReference type="Proteomes" id="UP000295176"/>
    </source>
</evidence>
<dbReference type="GO" id="GO:0016887">
    <property type="term" value="F:ATP hydrolysis activity"/>
    <property type="evidence" value="ECO:0007669"/>
    <property type="project" value="InterPro"/>
</dbReference>
<dbReference type="AlphaFoldDB" id="A0A2T5RIJ3"/>
<keyword evidence="4 6" id="KW-0067">ATP-binding</keyword>
<dbReference type="CDD" id="cd03225">
    <property type="entry name" value="ABC_cobalt_CbiO_domain1"/>
    <property type="match status" value="1"/>
</dbReference>
<dbReference type="PANTHER" id="PTHR42711:SF5">
    <property type="entry name" value="ABC TRANSPORTER ATP-BINDING PROTEIN NATA"/>
    <property type="match status" value="1"/>
</dbReference>
<comment type="caution">
    <text evidence="6">The sequence shown here is derived from an EMBL/GenBank/DDBJ whole genome shotgun (WGS) entry which is preliminary data.</text>
</comment>
<dbReference type="RefSeq" id="WP_108140699.1">
    <property type="nucleotide sequence ID" value="NZ_QAXS01000019.1"/>
</dbReference>
<evidence type="ECO:0000313" key="7">
    <source>
        <dbReference type="EMBL" id="TDP91305.1"/>
    </source>
</evidence>
<evidence type="ECO:0000259" key="5">
    <source>
        <dbReference type="PROSITE" id="PS50893"/>
    </source>
</evidence>
<dbReference type="InterPro" id="IPR015856">
    <property type="entry name" value="ABC_transpr_CbiO/EcfA_su"/>
</dbReference>
<keyword evidence="2" id="KW-0813">Transport</keyword>
<sequence length="242" mass="27617">MPEDKIIEVKKIKKVCRDKTILDIDQFSVLKNKFNFIIGGNGSGKTSLLNILSLVDQDYQGELFYKGRLVKKDQQNLELRRKLSVIWQDPYLYRGNVFYNIALPLKLRDIDQEIINKKVKEIASRLEITDLLEQSAHTLSGGERQKTSIARALISDPEILFVDEATTNLDEESIQFFNSHFADLVTDEMTVVMVSHDRRQIKQLADQITLLKAGEVEITKAINNFNFELFGAGIESPIAELV</sequence>
<dbReference type="InterPro" id="IPR003593">
    <property type="entry name" value="AAA+_ATPase"/>
</dbReference>
<evidence type="ECO:0000313" key="8">
    <source>
        <dbReference type="Proteomes" id="UP000244089"/>
    </source>
</evidence>
<dbReference type="InterPro" id="IPR050763">
    <property type="entry name" value="ABC_transporter_ATP-binding"/>
</dbReference>